<evidence type="ECO:0000256" key="2">
    <source>
        <dbReference type="ARBA" id="ARBA00023125"/>
    </source>
</evidence>
<dbReference type="SMART" id="SM00342">
    <property type="entry name" value="HTH_ARAC"/>
    <property type="match status" value="1"/>
</dbReference>
<dbReference type="PROSITE" id="PS01124">
    <property type="entry name" value="HTH_ARAC_FAMILY_2"/>
    <property type="match status" value="1"/>
</dbReference>
<keyword evidence="3" id="KW-0804">Transcription</keyword>
<gene>
    <name evidence="5" type="ORF">SAMN06265348_102118</name>
</gene>
<dbReference type="SUPFAM" id="SSF46689">
    <property type="entry name" value="Homeodomain-like"/>
    <property type="match status" value="2"/>
</dbReference>
<dbReference type="PANTHER" id="PTHR43280">
    <property type="entry name" value="ARAC-FAMILY TRANSCRIPTIONAL REGULATOR"/>
    <property type="match status" value="1"/>
</dbReference>
<dbReference type="Gene3D" id="1.10.10.60">
    <property type="entry name" value="Homeodomain-like"/>
    <property type="match status" value="2"/>
</dbReference>
<keyword evidence="6" id="KW-1185">Reference proteome</keyword>
<dbReference type="Pfam" id="PF12833">
    <property type="entry name" value="HTH_18"/>
    <property type="match status" value="1"/>
</dbReference>
<dbReference type="Pfam" id="PF02311">
    <property type="entry name" value="AraC_binding"/>
    <property type="match status" value="1"/>
</dbReference>
<accession>A0A521BA47</accession>
<evidence type="ECO:0000256" key="1">
    <source>
        <dbReference type="ARBA" id="ARBA00023015"/>
    </source>
</evidence>
<evidence type="ECO:0000313" key="6">
    <source>
        <dbReference type="Proteomes" id="UP000320300"/>
    </source>
</evidence>
<dbReference type="InterPro" id="IPR009057">
    <property type="entry name" value="Homeodomain-like_sf"/>
</dbReference>
<dbReference type="InterPro" id="IPR037923">
    <property type="entry name" value="HTH-like"/>
</dbReference>
<proteinExistence type="predicted"/>
<dbReference type="GO" id="GO:0003700">
    <property type="term" value="F:DNA-binding transcription factor activity"/>
    <property type="evidence" value="ECO:0007669"/>
    <property type="project" value="InterPro"/>
</dbReference>
<feature type="domain" description="HTH araC/xylS-type" evidence="4">
    <location>
        <begin position="191"/>
        <end position="289"/>
    </location>
</feature>
<dbReference type="EMBL" id="FXTN01000002">
    <property type="protein sequence ID" value="SMO43974.1"/>
    <property type="molecule type" value="Genomic_DNA"/>
</dbReference>
<dbReference type="InterPro" id="IPR003313">
    <property type="entry name" value="AraC-bd"/>
</dbReference>
<organism evidence="5 6">
    <name type="scientific">Pedobacter westerhofensis</name>
    <dbReference type="NCBI Taxonomy" id="425512"/>
    <lineage>
        <taxon>Bacteria</taxon>
        <taxon>Pseudomonadati</taxon>
        <taxon>Bacteroidota</taxon>
        <taxon>Sphingobacteriia</taxon>
        <taxon>Sphingobacteriales</taxon>
        <taxon>Sphingobacteriaceae</taxon>
        <taxon>Pedobacter</taxon>
    </lineage>
</organism>
<name>A0A521BA47_9SPHI</name>
<protein>
    <submittedName>
        <fullName evidence="5">Transcriptional regulator, AraC family</fullName>
    </submittedName>
</protein>
<dbReference type="Proteomes" id="UP000320300">
    <property type="component" value="Unassembled WGS sequence"/>
</dbReference>
<dbReference type="PROSITE" id="PS00041">
    <property type="entry name" value="HTH_ARAC_FAMILY_1"/>
    <property type="match status" value="1"/>
</dbReference>
<evidence type="ECO:0000259" key="4">
    <source>
        <dbReference type="PROSITE" id="PS01124"/>
    </source>
</evidence>
<evidence type="ECO:0000256" key="3">
    <source>
        <dbReference type="ARBA" id="ARBA00023163"/>
    </source>
</evidence>
<dbReference type="InterPro" id="IPR018062">
    <property type="entry name" value="HTH_AraC-typ_CS"/>
</dbReference>
<reference evidence="5 6" key="1">
    <citation type="submission" date="2017-05" db="EMBL/GenBank/DDBJ databases">
        <authorList>
            <person name="Varghese N."/>
            <person name="Submissions S."/>
        </authorList>
    </citation>
    <scope>NUCLEOTIDE SEQUENCE [LARGE SCALE GENOMIC DNA]</scope>
    <source>
        <strain evidence="5 6">DSM 19036</strain>
    </source>
</reference>
<dbReference type="RefSeq" id="WP_142526814.1">
    <property type="nucleotide sequence ID" value="NZ_CBCSJO010000003.1"/>
</dbReference>
<evidence type="ECO:0000313" key="5">
    <source>
        <dbReference type="EMBL" id="SMO43974.1"/>
    </source>
</evidence>
<dbReference type="PANTHER" id="PTHR43280:SF30">
    <property type="entry name" value="MMSAB OPERON REGULATORY PROTEIN"/>
    <property type="match status" value="1"/>
</dbReference>
<dbReference type="AlphaFoldDB" id="A0A521BA47"/>
<keyword evidence="1" id="KW-0805">Transcription regulation</keyword>
<dbReference type="Gene3D" id="2.60.120.280">
    <property type="entry name" value="Regulatory protein AraC"/>
    <property type="match status" value="1"/>
</dbReference>
<dbReference type="GO" id="GO:0043565">
    <property type="term" value="F:sequence-specific DNA binding"/>
    <property type="evidence" value="ECO:0007669"/>
    <property type="project" value="InterPro"/>
</dbReference>
<dbReference type="SUPFAM" id="SSF51215">
    <property type="entry name" value="Regulatory protein AraC"/>
    <property type="match status" value="1"/>
</dbReference>
<dbReference type="InterPro" id="IPR018060">
    <property type="entry name" value="HTH_AraC"/>
</dbReference>
<dbReference type="OrthoDB" id="9782911at2"/>
<keyword evidence="2" id="KW-0238">DNA-binding</keyword>
<sequence length="301" mass="34490">MVNYFKYLPLSKEDESWGASVLNAGCTSIKATAAYPLKTHPAHHNFDWKTWRSLQEYQIIYITDGQGVFESESCKETVVRAGTIIILFPNEKHRYKPDNNTGWDEYWVGLKGPAIDSLLKFGYLRLDKPCIYVGFDDRIFDILTHIIENTKEEKPGYQPLISGAVMHLLGICHAITKQHSTGTKEEEQIINKSKLLFRSNISNAYSAEQAAIDLNVGYSWFRKLFKDYSGMSPGQYYLQLKIDKARDLLGNSNMPVKVISMELNFQSSFYFSKLFKDKTGLKPTEYRRRSHILSRVAGPES</sequence>